<keyword evidence="3" id="KW-0966">Cell projection</keyword>
<evidence type="ECO:0000256" key="1">
    <source>
        <dbReference type="ARBA" id="ARBA00004117"/>
    </source>
</evidence>
<evidence type="ECO:0000313" key="3">
    <source>
        <dbReference type="EMBL" id="MEX1663286.1"/>
    </source>
</evidence>
<dbReference type="Pfam" id="PF00460">
    <property type="entry name" value="Flg_bb_rod"/>
    <property type="match status" value="1"/>
</dbReference>
<dbReference type="RefSeq" id="WP_368392853.1">
    <property type="nucleotide sequence ID" value="NZ_JBFRYC010000014.1"/>
</dbReference>
<dbReference type="Proteomes" id="UP001557465">
    <property type="component" value="Unassembled WGS sequence"/>
</dbReference>
<keyword evidence="4" id="KW-1185">Reference proteome</keyword>
<comment type="subcellular location">
    <subcellularLocation>
        <location evidence="1">Bacterial flagellum basal body</location>
    </subcellularLocation>
</comment>
<name>A0ABV3TNW7_9RHOB</name>
<protein>
    <submittedName>
        <fullName evidence="3">Flagellar basal body rod protein FlgB</fullName>
    </submittedName>
</protein>
<feature type="domain" description="Flagellar basal body rod protein N-terminal" evidence="2">
    <location>
        <begin position="16"/>
        <end position="38"/>
    </location>
</feature>
<reference evidence="3 4" key="1">
    <citation type="journal article" date="2011" name="Int. J. Syst. Evol. Microbiol.">
        <title>Zhongshania antarctica gen. nov., sp. nov. and Zhongshania guokunii sp. nov., gammaproteobacteria respectively isolated from coastal attached (fast) ice and surface seawater of the Antarctic.</title>
        <authorList>
            <person name="Li H.J."/>
            <person name="Zhang X.Y."/>
            <person name="Chen C.X."/>
            <person name="Zhang Y.J."/>
            <person name="Gao Z.M."/>
            <person name="Yu Y."/>
            <person name="Chen X.L."/>
            <person name="Chen B."/>
            <person name="Zhang Y.Z."/>
        </authorList>
    </citation>
    <scope>NUCLEOTIDE SEQUENCE [LARGE SCALE GENOMIC DNA]</scope>
    <source>
        <strain evidence="3 4">15-R06ZXC-3</strain>
    </source>
</reference>
<keyword evidence="3" id="KW-0282">Flagellum</keyword>
<dbReference type="EMBL" id="JBFRYC010000014">
    <property type="protein sequence ID" value="MEX1663286.1"/>
    <property type="molecule type" value="Genomic_DNA"/>
</dbReference>
<sequence>MAAGSPVFLSFAQADLTLREQRQSLIASNVANANTPGYHAIDIDFENSLSSALKSGINSLGEVQYKAGNPSNLDGNDVSLTAEKLESLKNVNAMKSEVTYLHQSTKDLITALRPNPNGI</sequence>
<dbReference type="InterPro" id="IPR001444">
    <property type="entry name" value="Flag_bb_rod_N"/>
</dbReference>
<evidence type="ECO:0000259" key="2">
    <source>
        <dbReference type="Pfam" id="PF00460"/>
    </source>
</evidence>
<organism evidence="3 4">
    <name type="scientific">Thioclava arctica</name>
    <dbReference type="NCBI Taxonomy" id="3238301"/>
    <lineage>
        <taxon>Bacteria</taxon>
        <taxon>Pseudomonadati</taxon>
        <taxon>Pseudomonadota</taxon>
        <taxon>Alphaproteobacteria</taxon>
        <taxon>Rhodobacterales</taxon>
        <taxon>Paracoccaceae</taxon>
        <taxon>Thioclava</taxon>
    </lineage>
</organism>
<proteinExistence type="predicted"/>
<evidence type="ECO:0000313" key="4">
    <source>
        <dbReference type="Proteomes" id="UP001557465"/>
    </source>
</evidence>
<accession>A0ABV3TNW7</accession>
<gene>
    <name evidence="3" type="ORF">AB4874_16860</name>
</gene>
<keyword evidence="3" id="KW-0969">Cilium</keyword>
<comment type="caution">
    <text evidence="3">The sequence shown here is derived from an EMBL/GenBank/DDBJ whole genome shotgun (WGS) entry which is preliminary data.</text>
</comment>